<keyword evidence="2" id="KW-0378">Hydrolase</keyword>
<dbReference type="EMBL" id="CP015079">
    <property type="protein sequence ID" value="ANH38025.1"/>
    <property type="molecule type" value="Genomic_DNA"/>
</dbReference>
<dbReference type="PATRIC" id="fig|1300347.3.peg.1592"/>
<reference evidence="2 3" key="1">
    <citation type="submission" date="2016-03" db="EMBL/GenBank/DDBJ databases">
        <title>Complete genome sequence of a soil Actinobacterium, Nocardioides dokdonensis FR1436.</title>
        <authorList>
            <person name="Kwon S.-K."/>
            <person name="Kim K."/>
            <person name="Kim J.F."/>
        </authorList>
    </citation>
    <scope>NUCLEOTIDE SEQUENCE [LARGE SCALE GENOMIC DNA]</scope>
    <source>
        <strain evidence="2 3">FR1436</strain>
    </source>
</reference>
<name>A0A1A9GKP5_9ACTN</name>
<dbReference type="RefSeq" id="WP_068107998.1">
    <property type="nucleotide sequence ID" value="NZ_CP015079.1"/>
</dbReference>
<dbReference type="InterPro" id="IPR033932">
    <property type="entry name" value="YtcJ-like"/>
</dbReference>
<dbReference type="CDD" id="cd01300">
    <property type="entry name" value="YtcJ_like"/>
    <property type="match status" value="1"/>
</dbReference>
<dbReference type="Proteomes" id="UP000077868">
    <property type="component" value="Chromosome"/>
</dbReference>
<accession>A0A1A9GKP5</accession>
<dbReference type="InterPro" id="IPR013108">
    <property type="entry name" value="Amidohydro_3"/>
</dbReference>
<dbReference type="PANTHER" id="PTHR22642">
    <property type="entry name" value="IMIDAZOLONEPROPIONASE"/>
    <property type="match status" value="1"/>
</dbReference>
<dbReference type="GO" id="GO:0016810">
    <property type="term" value="F:hydrolase activity, acting on carbon-nitrogen (but not peptide) bonds"/>
    <property type="evidence" value="ECO:0007669"/>
    <property type="project" value="InterPro"/>
</dbReference>
<dbReference type="EC" id="3.5.1.91" evidence="2"/>
<feature type="domain" description="Amidohydrolase 3" evidence="1">
    <location>
        <begin position="51"/>
        <end position="551"/>
    </location>
</feature>
<organism evidence="2 3">
    <name type="scientific">Nocardioides dokdonensis FR1436</name>
    <dbReference type="NCBI Taxonomy" id="1300347"/>
    <lineage>
        <taxon>Bacteria</taxon>
        <taxon>Bacillati</taxon>
        <taxon>Actinomycetota</taxon>
        <taxon>Actinomycetes</taxon>
        <taxon>Propionibacteriales</taxon>
        <taxon>Nocardioidaceae</taxon>
        <taxon>Nocardioides</taxon>
    </lineage>
</organism>
<dbReference type="InterPro" id="IPR011059">
    <property type="entry name" value="Metal-dep_hydrolase_composite"/>
</dbReference>
<keyword evidence="3" id="KW-1185">Reference proteome</keyword>
<dbReference type="PANTHER" id="PTHR22642:SF2">
    <property type="entry name" value="PROTEIN LONG AFTER FAR-RED 3"/>
    <property type="match status" value="1"/>
</dbReference>
<dbReference type="InterPro" id="IPR032466">
    <property type="entry name" value="Metal_Hydrolase"/>
</dbReference>
<gene>
    <name evidence="2" type="primary">nfdA_3</name>
    <name evidence="2" type="ORF">I601_1593</name>
</gene>
<protein>
    <submittedName>
        <fullName evidence="2">N-substituted formamide deformylase</fullName>
        <ecNumber evidence="2">3.5.1.91</ecNumber>
    </submittedName>
</protein>
<dbReference type="OrthoDB" id="3173428at2"/>
<dbReference type="Pfam" id="PF07969">
    <property type="entry name" value="Amidohydro_3"/>
    <property type="match status" value="1"/>
</dbReference>
<dbReference type="Gene3D" id="2.30.40.10">
    <property type="entry name" value="Urease, subunit C, domain 1"/>
    <property type="match status" value="1"/>
</dbReference>
<dbReference type="Gene3D" id="3.20.20.140">
    <property type="entry name" value="Metal-dependent hydrolases"/>
    <property type="match status" value="1"/>
</dbReference>
<dbReference type="STRING" id="1300347.I601_1593"/>
<dbReference type="SUPFAM" id="SSF51338">
    <property type="entry name" value="Composite domain of metallo-dependent hydrolases"/>
    <property type="match status" value="1"/>
</dbReference>
<evidence type="ECO:0000313" key="2">
    <source>
        <dbReference type="EMBL" id="ANH38025.1"/>
    </source>
</evidence>
<evidence type="ECO:0000259" key="1">
    <source>
        <dbReference type="Pfam" id="PF07969"/>
    </source>
</evidence>
<dbReference type="Gene3D" id="3.10.310.70">
    <property type="match status" value="1"/>
</dbReference>
<dbReference type="AlphaFoldDB" id="A0A1A9GKP5"/>
<dbReference type="SUPFAM" id="SSF51556">
    <property type="entry name" value="Metallo-dependent hydrolases"/>
    <property type="match status" value="1"/>
</dbReference>
<dbReference type="KEGG" id="ndk:I601_1593"/>
<evidence type="ECO:0000313" key="3">
    <source>
        <dbReference type="Proteomes" id="UP000077868"/>
    </source>
</evidence>
<proteinExistence type="predicted"/>
<sequence>MNDLIFANGRLFDGLTYHHDNAVGVRGRKIYAVGPLDRVREEMSAAGRKIEEVDAAGGLVMPAFHDAHVHPLIGGLELRSALLTDCSSAEECLDTIADAVAEQGDAQRDAWFRGGGWSLEHFDPRTGPTAEMLDRVVPDRPAFLPSNDHHNAWVNTRALQLAGIDKHTPDPEDGWIERDDDGNPTGTLRESAAGLVHRLVDTTREEKAAALRDAQAHLHSWGIVGWQDALVGGYAGIDDPTQAYLDLVAADELTARVRLALWWDRHRGVEQVEELEAERARLAEAGLDAGSVKLMVDGVSETLTMAVDEPYLGGARCPCAGGERGLTFLGPEQLDEAVTALDAAGFQAHFHALGDRAVRTSLDAIAAARRHNGWSHQRHQLAHLQLVAPRDRNRFRLLGAIANVEGMWARYNTPAVQMVEPYLDEERREWQYPFADIVDSGALVAGGSDWPINPPDPMEGIHVLVNRSSRSTDERDEEPPMRDEQGLTLSQALQAYTSGAAHANHQEDSGNLRVGASADILVLDRDPFDLHEDEIGSAEPVTAWARGSEVYRRD</sequence>